<dbReference type="PANTHER" id="PTHR45188">
    <property type="entry name" value="DNAJ PROTEIN P58IPK HOMOLOG"/>
    <property type="match status" value="1"/>
</dbReference>
<evidence type="ECO:0000313" key="6">
    <source>
        <dbReference type="Proteomes" id="UP001479436"/>
    </source>
</evidence>
<evidence type="ECO:0000313" key="5">
    <source>
        <dbReference type="EMBL" id="KAK9722900.1"/>
    </source>
</evidence>
<evidence type="ECO:0000256" key="1">
    <source>
        <dbReference type="ARBA" id="ARBA00022737"/>
    </source>
</evidence>
<evidence type="ECO:0000259" key="4">
    <source>
        <dbReference type="PROSITE" id="PS50076"/>
    </source>
</evidence>
<reference evidence="5 6" key="1">
    <citation type="submission" date="2023-04" db="EMBL/GenBank/DDBJ databases">
        <title>Genome of Basidiobolus ranarum AG-B5.</title>
        <authorList>
            <person name="Stajich J.E."/>
            <person name="Carter-House D."/>
            <person name="Gryganskyi A."/>
        </authorList>
    </citation>
    <scope>NUCLEOTIDE SEQUENCE [LARGE SCALE GENOMIC DNA]</scope>
    <source>
        <strain evidence="5 6">AG-B5</strain>
    </source>
</reference>
<dbReference type="InterPro" id="IPR019734">
    <property type="entry name" value="TPR_rpt"/>
</dbReference>
<sequence length="495" mass="55034">MTNEINSAEEIKNQANQEYKLGHYEEAIKLYTQAIEITPAAAYYGNRAAASMMLRRYKDAVEDCRKAIAIDDTFMKGYFRLARCHLALGSLTESSRQFNLILKVEPLNVQARKELNNLQNYQVLLDQTESYLAAKDFSHALACISRLISTVETSSDGITAPVKWKLLRGEILCGMKNFDDAVRIASEVMRADPTNPDALYLRATILYRQGDNAKALAHCTEALRCDPDYHKARTLLKTIKAIDAKKNAGNDAFRAGNYQEAYDLYTAALEVDGENYLSNSKIYSNRATASAKMSKFDQAVEDCSSALELDPSFVKAYRRRADNYLKLEMFDEAVKDLRSALDQDQGNREIRQELHNAELELKKSKRVDYYKVLGVSKDAGDSEIKKAYRKLALQYHPDKNAGDEQAEIKFKEIGEAYAILSDPAKRQRFDSGADLEGGMGMGGGFGGDDLNDVFFQMFTSGQGGFGGGHGFGGHSHGFGGGRQQFNGGFSQFGGF</sequence>
<dbReference type="PROSITE" id="PS50076">
    <property type="entry name" value="DNAJ_2"/>
    <property type="match status" value="1"/>
</dbReference>
<dbReference type="InterPro" id="IPR011990">
    <property type="entry name" value="TPR-like_helical_dom_sf"/>
</dbReference>
<evidence type="ECO:0000256" key="3">
    <source>
        <dbReference type="PROSITE-ProRule" id="PRU00339"/>
    </source>
</evidence>
<feature type="repeat" description="TPR" evidence="3">
    <location>
        <begin position="242"/>
        <end position="275"/>
    </location>
</feature>
<dbReference type="CDD" id="cd06257">
    <property type="entry name" value="DnaJ"/>
    <property type="match status" value="1"/>
</dbReference>
<dbReference type="Pfam" id="PF00515">
    <property type="entry name" value="TPR_1"/>
    <property type="match status" value="1"/>
</dbReference>
<dbReference type="PANTHER" id="PTHR45188:SF2">
    <property type="entry name" value="DNAJ HOMOLOG SUBFAMILY C MEMBER 7"/>
    <property type="match status" value="1"/>
</dbReference>
<keyword evidence="6" id="KW-1185">Reference proteome</keyword>
<dbReference type="InterPro" id="IPR001623">
    <property type="entry name" value="DnaJ_domain"/>
</dbReference>
<organism evidence="5 6">
    <name type="scientific">Basidiobolus ranarum</name>
    <dbReference type="NCBI Taxonomy" id="34480"/>
    <lineage>
        <taxon>Eukaryota</taxon>
        <taxon>Fungi</taxon>
        <taxon>Fungi incertae sedis</taxon>
        <taxon>Zoopagomycota</taxon>
        <taxon>Entomophthoromycotina</taxon>
        <taxon>Basidiobolomycetes</taxon>
        <taxon>Basidiobolales</taxon>
        <taxon>Basidiobolaceae</taxon>
        <taxon>Basidiobolus</taxon>
    </lineage>
</organism>
<gene>
    <name evidence="5" type="ORF">K7432_002337</name>
</gene>
<accession>A0ABR2W7X9</accession>
<dbReference type="Pfam" id="PF00226">
    <property type="entry name" value="DnaJ"/>
    <property type="match status" value="1"/>
</dbReference>
<feature type="repeat" description="TPR" evidence="3">
    <location>
        <begin position="280"/>
        <end position="313"/>
    </location>
</feature>
<dbReference type="Pfam" id="PF13432">
    <property type="entry name" value="TPR_16"/>
    <property type="match status" value="2"/>
</dbReference>
<keyword evidence="2 3" id="KW-0802">TPR repeat</keyword>
<dbReference type="PROSITE" id="PS50005">
    <property type="entry name" value="TPR"/>
    <property type="match status" value="4"/>
</dbReference>
<proteinExistence type="predicted"/>
<dbReference type="SUPFAM" id="SSF48452">
    <property type="entry name" value="TPR-like"/>
    <property type="match status" value="3"/>
</dbReference>
<dbReference type="Gene3D" id="1.25.40.10">
    <property type="entry name" value="Tetratricopeptide repeat domain"/>
    <property type="match status" value="1"/>
</dbReference>
<dbReference type="PROSITE" id="PS00636">
    <property type="entry name" value="DNAJ_1"/>
    <property type="match status" value="1"/>
</dbReference>
<comment type="caution">
    <text evidence="5">The sequence shown here is derived from an EMBL/GenBank/DDBJ whole genome shotgun (WGS) entry which is preliminary data.</text>
</comment>
<dbReference type="InterPro" id="IPR018253">
    <property type="entry name" value="DnaJ_domain_CS"/>
</dbReference>
<dbReference type="SUPFAM" id="SSF46565">
    <property type="entry name" value="Chaperone J-domain"/>
    <property type="match status" value="1"/>
</dbReference>
<dbReference type="SMART" id="SM00028">
    <property type="entry name" value="TPR"/>
    <property type="match status" value="9"/>
</dbReference>
<feature type="repeat" description="TPR" evidence="3">
    <location>
        <begin position="314"/>
        <end position="347"/>
    </location>
</feature>
<keyword evidence="1" id="KW-0677">Repeat</keyword>
<dbReference type="SMART" id="SM00271">
    <property type="entry name" value="DnaJ"/>
    <property type="match status" value="1"/>
</dbReference>
<dbReference type="InterPro" id="IPR036869">
    <property type="entry name" value="J_dom_sf"/>
</dbReference>
<name>A0ABR2W7X9_9FUNG</name>
<dbReference type="PRINTS" id="PR00625">
    <property type="entry name" value="JDOMAIN"/>
</dbReference>
<feature type="repeat" description="TPR" evidence="3">
    <location>
        <begin position="8"/>
        <end position="41"/>
    </location>
</feature>
<dbReference type="Proteomes" id="UP001479436">
    <property type="component" value="Unassembled WGS sequence"/>
</dbReference>
<dbReference type="EMBL" id="JASJQH010006937">
    <property type="protein sequence ID" value="KAK9722900.1"/>
    <property type="molecule type" value="Genomic_DNA"/>
</dbReference>
<feature type="domain" description="J" evidence="4">
    <location>
        <begin position="368"/>
        <end position="433"/>
    </location>
</feature>
<dbReference type="Gene3D" id="1.10.287.110">
    <property type="entry name" value="DnaJ domain"/>
    <property type="match status" value="1"/>
</dbReference>
<evidence type="ECO:0000256" key="2">
    <source>
        <dbReference type="ARBA" id="ARBA00022803"/>
    </source>
</evidence>
<protein>
    <recommendedName>
        <fullName evidence="4">J domain-containing protein</fullName>
    </recommendedName>
</protein>